<organism evidence="1 2">
    <name type="scientific">Chaetomium tenue</name>
    <dbReference type="NCBI Taxonomy" id="1854479"/>
    <lineage>
        <taxon>Eukaryota</taxon>
        <taxon>Fungi</taxon>
        <taxon>Dikarya</taxon>
        <taxon>Ascomycota</taxon>
        <taxon>Pezizomycotina</taxon>
        <taxon>Sordariomycetes</taxon>
        <taxon>Sordariomycetidae</taxon>
        <taxon>Sordariales</taxon>
        <taxon>Chaetomiaceae</taxon>
        <taxon>Chaetomium</taxon>
    </lineage>
</organism>
<comment type="caution">
    <text evidence="1">The sequence shown here is derived from an EMBL/GenBank/DDBJ whole genome shotgun (WGS) entry which is preliminary data.</text>
</comment>
<dbReference type="Proteomes" id="UP000724584">
    <property type="component" value="Unassembled WGS sequence"/>
</dbReference>
<keyword evidence="2" id="KW-1185">Reference proteome</keyword>
<sequence>MKFTTFATLCLGAAQAQAAQYTDYFFRYAGGNDITNGQRLRSNNSIDFYSPGVTQPPYNPEDHFMRLTTNATSCTPRAILTVVPTKPHPPPVPGYYGLSDLEGVADAYRLVYTYRLDDAGAGFQYTEWRLQRTGEAGRVLLRYAGKGEQWKWIAVREASQPGGVEKWVPWYVKRSDANAATLGEWDIEEVDLELVQATGPVNSQAPGGVEE</sequence>
<accession>A0ACB7NUQ2</accession>
<name>A0ACB7NUQ2_9PEZI</name>
<gene>
    <name evidence="1" type="ORF">F5144DRAFT_587820</name>
</gene>
<proteinExistence type="predicted"/>
<reference evidence="1 2" key="1">
    <citation type="journal article" date="2021" name="Nat. Commun.">
        <title>Genetic determinants of endophytism in the Arabidopsis root mycobiome.</title>
        <authorList>
            <person name="Mesny F."/>
            <person name="Miyauchi S."/>
            <person name="Thiergart T."/>
            <person name="Pickel B."/>
            <person name="Atanasova L."/>
            <person name="Karlsson M."/>
            <person name="Huettel B."/>
            <person name="Barry K.W."/>
            <person name="Haridas S."/>
            <person name="Chen C."/>
            <person name="Bauer D."/>
            <person name="Andreopoulos W."/>
            <person name="Pangilinan J."/>
            <person name="LaButti K."/>
            <person name="Riley R."/>
            <person name="Lipzen A."/>
            <person name="Clum A."/>
            <person name="Drula E."/>
            <person name="Henrissat B."/>
            <person name="Kohler A."/>
            <person name="Grigoriev I.V."/>
            <person name="Martin F.M."/>
            <person name="Hacquard S."/>
        </authorList>
    </citation>
    <scope>NUCLEOTIDE SEQUENCE [LARGE SCALE GENOMIC DNA]</scope>
    <source>
        <strain evidence="1 2">MPI-SDFR-AT-0079</strain>
    </source>
</reference>
<protein>
    <submittedName>
        <fullName evidence="1">Uncharacterized protein</fullName>
    </submittedName>
</protein>
<evidence type="ECO:0000313" key="1">
    <source>
        <dbReference type="EMBL" id="KAH6613483.1"/>
    </source>
</evidence>
<evidence type="ECO:0000313" key="2">
    <source>
        <dbReference type="Proteomes" id="UP000724584"/>
    </source>
</evidence>
<dbReference type="EMBL" id="JAGIZQ010000008">
    <property type="protein sequence ID" value="KAH6613483.1"/>
    <property type="molecule type" value="Genomic_DNA"/>
</dbReference>